<dbReference type="eggNOG" id="KOG3124">
    <property type="taxonomic scope" value="Eukaryota"/>
</dbReference>
<gene>
    <name evidence="4" type="ORF">EPUS_09151</name>
</gene>
<dbReference type="HAMAP" id="MF_01925">
    <property type="entry name" value="P5C_reductase"/>
    <property type="match status" value="1"/>
</dbReference>
<proteinExistence type="inferred from homology"/>
<sequence length="343" mass="35898">MEDLPERLSIAILGCGKLGTSLLCGFLSPKRSTPTLSTFPSLLSSVRTPLEISNISVTVREAASVDRVRQAVLSLQSTSSPSRPSPPQVTVGLQDQNARAAQEADVVILGCKSYAFADILCDQDVRTALLGNERRKTLVSVLGGVTIAQLQSCLSDSNAQEFNDKQQRPGITDPECLCTIVRAVPNMAARNRESVTIISSSDPSIPPQDDNNRQVNRLFALLGPTKTLLESQINHASAIAASSLAFYAKIIAGAADGALDCGNGQGLSKEDAMWISAQAVRGTSGLVAAGQDPSCVVAEVATKGGSTAAGLKVMEERGVIEAVSAAVKECARATEMLSNASTR</sequence>
<dbReference type="PANTHER" id="PTHR11645:SF0">
    <property type="entry name" value="PYRROLINE-5-CARBOXYLATE REDUCTASE 3"/>
    <property type="match status" value="1"/>
</dbReference>
<evidence type="ECO:0000259" key="3">
    <source>
        <dbReference type="Pfam" id="PF14748"/>
    </source>
</evidence>
<comment type="similarity">
    <text evidence="1">Belongs to the pyrroline-5-carboxylate reductase family.</text>
</comment>
<evidence type="ECO:0000313" key="5">
    <source>
        <dbReference type="Proteomes" id="UP000019373"/>
    </source>
</evidence>
<accession>U1GLP8</accession>
<dbReference type="InterPro" id="IPR029036">
    <property type="entry name" value="P5CR_dimer"/>
</dbReference>
<dbReference type="HOGENOM" id="CLU_042344_1_0_1"/>
<dbReference type="PROSITE" id="PS00521">
    <property type="entry name" value="P5CR"/>
    <property type="match status" value="1"/>
</dbReference>
<dbReference type="OrthoDB" id="10263291at2759"/>
<dbReference type="GO" id="GO:0004735">
    <property type="term" value="F:pyrroline-5-carboxylate reductase activity"/>
    <property type="evidence" value="ECO:0007669"/>
    <property type="project" value="InterPro"/>
</dbReference>
<evidence type="ECO:0000256" key="2">
    <source>
        <dbReference type="ARBA" id="ARBA00023002"/>
    </source>
</evidence>
<dbReference type="Pfam" id="PF14748">
    <property type="entry name" value="P5CR_dimer"/>
    <property type="match status" value="1"/>
</dbReference>
<dbReference type="InterPro" id="IPR053790">
    <property type="entry name" value="P5CR-like_CS"/>
</dbReference>
<keyword evidence="5" id="KW-1185">Reference proteome</keyword>
<dbReference type="Gene3D" id="3.40.50.720">
    <property type="entry name" value="NAD(P)-binding Rossmann-like Domain"/>
    <property type="match status" value="1"/>
</dbReference>
<dbReference type="GeneID" id="19243984"/>
<dbReference type="InterPro" id="IPR000304">
    <property type="entry name" value="Pyrroline-COOH_reductase"/>
</dbReference>
<reference evidence="5" key="1">
    <citation type="journal article" date="2014" name="BMC Genomics">
        <title>Genome characteristics reveal the impact of lichenization on lichen-forming fungus Endocarpon pusillum Hedwig (Verrucariales, Ascomycota).</title>
        <authorList>
            <person name="Wang Y.-Y."/>
            <person name="Liu B."/>
            <person name="Zhang X.-Y."/>
            <person name="Zhou Q.-M."/>
            <person name="Zhang T."/>
            <person name="Li H."/>
            <person name="Yu Y.-F."/>
            <person name="Zhang X.-L."/>
            <person name="Hao X.-Y."/>
            <person name="Wang M."/>
            <person name="Wang L."/>
            <person name="Wei J.-C."/>
        </authorList>
    </citation>
    <scope>NUCLEOTIDE SEQUENCE [LARGE SCALE GENOMIC DNA]</scope>
    <source>
        <strain evidence="5">Z07020 / HMAS-L-300199</strain>
    </source>
</reference>
<evidence type="ECO:0000313" key="4">
    <source>
        <dbReference type="EMBL" id="ERF73133.1"/>
    </source>
</evidence>
<dbReference type="PANTHER" id="PTHR11645">
    <property type="entry name" value="PYRROLINE-5-CARBOXYLATE REDUCTASE"/>
    <property type="match status" value="1"/>
</dbReference>
<dbReference type="EMBL" id="KE720974">
    <property type="protein sequence ID" value="ERF73133.1"/>
    <property type="molecule type" value="Genomic_DNA"/>
</dbReference>
<evidence type="ECO:0000256" key="1">
    <source>
        <dbReference type="ARBA" id="ARBA00005525"/>
    </source>
</evidence>
<keyword evidence="2" id="KW-0560">Oxidoreductase</keyword>
<dbReference type="InterPro" id="IPR008927">
    <property type="entry name" value="6-PGluconate_DH-like_C_sf"/>
</dbReference>
<organism evidence="4 5">
    <name type="scientific">Endocarpon pusillum (strain Z07020 / HMAS-L-300199)</name>
    <name type="common">Lichen-forming fungus</name>
    <dbReference type="NCBI Taxonomy" id="1263415"/>
    <lineage>
        <taxon>Eukaryota</taxon>
        <taxon>Fungi</taxon>
        <taxon>Dikarya</taxon>
        <taxon>Ascomycota</taxon>
        <taxon>Pezizomycotina</taxon>
        <taxon>Eurotiomycetes</taxon>
        <taxon>Chaetothyriomycetidae</taxon>
        <taxon>Verrucariales</taxon>
        <taxon>Verrucariaceae</taxon>
        <taxon>Endocarpon</taxon>
    </lineage>
</organism>
<protein>
    <recommendedName>
        <fullName evidence="3">Pyrroline-5-carboxylate reductase dimerisation domain-containing protein</fullName>
    </recommendedName>
</protein>
<dbReference type="Gene3D" id="1.10.3730.10">
    <property type="entry name" value="ProC C-terminal domain-like"/>
    <property type="match status" value="1"/>
</dbReference>
<dbReference type="GO" id="GO:0055129">
    <property type="term" value="P:L-proline biosynthetic process"/>
    <property type="evidence" value="ECO:0007669"/>
    <property type="project" value="TreeGrafter"/>
</dbReference>
<dbReference type="Proteomes" id="UP000019373">
    <property type="component" value="Unassembled WGS sequence"/>
</dbReference>
<name>U1GLP8_ENDPU</name>
<dbReference type="OMA" id="EDAMWIS"/>
<feature type="domain" description="Pyrroline-5-carboxylate reductase dimerisation" evidence="3">
    <location>
        <begin position="230"/>
        <end position="334"/>
    </location>
</feature>
<dbReference type="SUPFAM" id="SSF48179">
    <property type="entry name" value="6-phosphogluconate dehydrogenase C-terminal domain-like"/>
    <property type="match status" value="1"/>
</dbReference>
<dbReference type="SUPFAM" id="SSF51735">
    <property type="entry name" value="NAD(P)-binding Rossmann-fold domains"/>
    <property type="match status" value="1"/>
</dbReference>
<dbReference type="InterPro" id="IPR036291">
    <property type="entry name" value="NAD(P)-bd_dom_sf"/>
</dbReference>
<dbReference type="AlphaFoldDB" id="U1GLP8"/>
<dbReference type="RefSeq" id="XP_007801214.1">
    <property type="nucleotide sequence ID" value="XM_007803023.1"/>
</dbReference>